<proteinExistence type="predicted"/>
<protein>
    <submittedName>
        <fullName evidence="2">Uncharacterized protein</fullName>
    </submittedName>
</protein>
<feature type="compositionally biased region" description="Basic and acidic residues" evidence="1">
    <location>
        <begin position="20"/>
        <end position="47"/>
    </location>
</feature>
<feature type="region of interest" description="Disordered" evidence="1">
    <location>
        <begin position="20"/>
        <end position="54"/>
    </location>
</feature>
<sequence length="54" mass="6695">MFIKPDKPYETEINRMKAMEKKKRENIKSKLQDEKEKKQRQIEKRGLEQIQDLF</sequence>
<evidence type="ECO:0000313" key="2">
    <source>
        <dbReference type="EMBL" id="KKL86864.1"/>
    </source>
</evidence>
<gene>
    <name evidence="2" type="ORF">LCGC14_1940430</name>
</gene>
<dbReference type="EMBL" id="LAZR01020991">
    <property type="protein sequence ID" value="KKL86864.1"/>
    <property type="molecule type" value="Genomic_DNA"/>
</dbReference>
<dbReference type="AlphaFoldDB" id="A0A0F9FKE7"/>
<name>A0A0F9FKE7_9ZZZZ</name>
<evidence type="ECO:0000256" key="1">
    <source>
        <dbReference type="SAM" id="MobiDB-lite"/>
    </source>
</evidence>
<organism evidence="2">
    <name type="scientific">marine sediment metagenome</name>
    <dbReference type="NCBI Taxonomy" id="412755"/>
    <lineage>
        <taxon>unclassified sequences</taxon>
        <taxon>metagenomes</taxon>
        <taxon>ecological metagenomes</taxon>
    </lineage>
</organism>
<comment type="caution">
    <text evidence="2">The sequence shown here is derived from an EMBL/GenBank/DDBJ whole genome shotgun (WGS) entry which is preliminary data.</text>
</comment>
<accession>A0A0F9FKE7</accession>
<reference evidence="2" key="1">
    <citation type="journal article" date="2015" name="Nature">
        <title>Complex archaea that bridge the gap between prokaryotes and eukaryotes.</title>
        <authorList>
            <person name="Spang A."/>
            <person name="Saw J.H."/>
            <person name="Jorgensen S.L."/>
            <person name="Zaremba-Niedzwiedzka K."/>
            <person name="Martijn J."/>
            <person name="Lind A.E."/>
            <person name="van Eijk R."/>
            <person name="Schleper C."/>
            <person name="Guy L."/>
            <person name="Ettema T.J."/>
        </authorList>
    </citation>
    <scope>NUCLEOTIDE SEQUENCE</scope>
</reference>